<comment type="caution">
    <text evidence="1">The sequence shown here is derived from an EMBL/GenBank/DDBJ whole genome shotgun (WGS) entry which is preliminary data.</text>
</comment>
<gene>
    <name evidence="1" type="ORF">GHC57_01375</name>
</gene>
<sequence>MSCPPPVCPAAPLHWRWPRRALATLLGAAALVVGPGPTAAEESQHLLYEARFLGLPVGDVAVHMTRTDEAYAVTVNGRATGLYWLLKGIRVHREARGRITPDGALEPDSYREAYREWDRQGVRRVDFHGPDGLPQGFKNGRPVDRMEDELRMGALDPLSAILDLRTRVGDLAQAGQTAPETLTLPVYDATVRFDAMVRLGTPTQVTAAGQPWRARVATVTFDPLGGFSDKHAAEYRRGGSRLTLTDHTAAIPLRFELEQGWGAFDLVYVGRCGQVPTPCPDNEVDPLDSTEYTNER</sequence>
<protein>
    <submittedName>
        <fullName evidence="1">DUF3108 domain-containing protein</fullName>
    </submittedName>
</protein>
<dbReference type="EMBL" id="WIVE01000002">
    <property type="protein sequence ID" value="MQX35162.1"/>
    <property type="molecule type" value="Genomic_DNA"/>
</dbReference>
<dbReference type="AlphaFoldDB" id="A0A7X1ZD21"/>
<dbReference type="RefSeq" id="WP_153340384.1">
    <property type="nucleotide sequence ID" value="NZ_WIVE01000002.1"/>
</dbReference>
<organism evidence="1 2">
    <name type="scientific">Roseospira navarrensis</name>
    <dbReference type="NCBI Taxonomy" id="140058"/>
    <lineage>
        <taxon>Bacteria</taxon>
        <taxon>Pseudomonadati</taxon>
        <taxon>Pseudomonadota</taxon>
        <taxon>Alphaproteobacteria</taxon>
        <taxon>Rhodospirillales</taxon>
        <taxon>Rhodospirillaceae</taxon>
        <taxon>Roseospira</taxon>
    </lineage>
</organism>
<dbReference type="InterPro" id="IPR021457">
    <property type="entry name" value="DUF3108"/>
</dbReference>
<reference evidence="1 2" key="1">
    <citation type="submission" date="2019-10" db="EMBL/GenBank/DDBJ databases">
        <title>Draft whole-genome sequence of the purple nonsulfur photosynthetic bacterium Roseospira navarrensis DSM 15114.</title>
        <authorList>
            <person name="Kyndt J.A."/>
            <person name="Meyer T.E."/>
        </authorList>
    </citation>
    <scope>NUCLEOTIDE SEQUENCE [LARGE SCALE GENOMIC DNA]</scope>
    <source>
        <strain evidence="1 2">DSM 15114</strain>
    </source>
</reference>
<dbReference type="Proteomes" id="UP000434582">
    <property type="component" value="Unassembled WGS sequence"/>
</dbReference>
<dbReference type="OrthoDB" id="7375395at2"/>
<evidence type="ECO:0000313" key="2">
    <source>
        <dbReference type="Proteomes" id="UP000434582"/>
    </source>
</evidence>
<accession>A0A7X1ZD21</accession>
<name>A0A7X1ZD21_9PROT</name>
<dbReference type="Pfam" id="PF11306">
    <property type="entry name" value="DUF3108"/>
    <property type="match status" value="1"/>
</dbReference>
<evidence type="ECO:0000313" key="1">
    <source>
        <dbReference type="EMBL" id="MQX35162.1"/>
    </source>
</evidence>
<keyword evidence="2" id="KW-1185">Reference proteome</keyword>
<proteinExistence type="predicted"/>